<reference evidence="8 9" key="1">
    <citation type="submission" date="2019-10" db="EMBL/GenBank/DDBJ databases">
        <title>Poseidonibacter ostreae sp. nov., isolated from the gut of the Ostrea denselamellosa.</title>
        <authorList>
            <person name="Choi A."/>
        </authorList>
    </citation>
    <scope>NUCLEOTIDE SEQUENCE [LARGE SCALE GENOMIC DNA]</scope>
    <source>
        <strain evidence="6 9">SJOD-M-33</strain>
        <strain evidence="7 8">SJOD-M-5</strain>
    </source>
</reference>
<evidence type="ECO:0000256" key="3">
    <source>
        <dbReference type="ARBA" id="ARBA00023159"/>
    </source>
</evidence>
<evidence type="ECO:0000313" key="9">
    <source>
        <dbReference type="Proteomes" id="UP000472839"/>
    </source>
</evidence>
<dbReference type="RefSeq" id="WP_152188192.1">
    <property type="nucleotide sequence ID" value="NZ_WFKI01000010.1"/>
</dbReference>
<dbReference type="GO" id="GO:0043565">
    <property type="term" value="F:sequence-specific DNA binding"/>
    <property type="evidence" value="ECO:0007669"/>
    <property type="project" value="InterPro"/>
</dbReference>
<protein>
    <submittedName>
        <fullName evidence="6">Helix-turn-helix domain-containing protein</fullName>
    </submittedName>
</protein>
<keyword evidence="2" id="KW-0238">DNA-binding</keyword>
<keyword evidence="1" id="KW-0805">Transcription regulation</keyword>
<dbReference type="PROSITE" id="PS00041">
    <property type="entry name" value="HTH_ARAC_FAMILY_1"/>
    <property type="match status" value="1"/>
</dbReference>
<evidence type="ECO:0000256" key="1">
    <source>
        <dbReference type="ARBA" id="ARBA00023015"/>
    </source>
</evidence>
<evidence type="ECO:0000256" key="4">
    <source>
        <dbReference type="ARBA" id="ARBA00023163"/>
    </source>
</evidence>
<accession>A0A6L4WV61</accession>
<dbReference type="Proteomes" id="UP000461010">
    <property type="component" value="Unassembled WGS sequence"/>
</dbReference>
<dbReference type="PANTHER" id="PTHR46796">
    <property type="entry name" value="HTH-TYPE TRANSCRIPTIONAL ACTIVATOR RHAS-RELATED"/>
    <property type="match status" value="1"/>
</dbReference>
<evidence type="ECO:0000313" key="7">
    <source>
        <dbReference type="EMBL" id="KAB7892369.1"/>
    </source>
</evidence>
<dbReference type="InterPro" id="IPR037923">
    <property type="entry name" value="HTH-like"/>
</dbReference>
<dbReference type="Proteomes" id="UP000472839">
    <property type="component" value="Unassembled WGS sequence"/>
</dbReference>
<dbReference type="EMBL" id="WFKK01000004">
    <property type="protein sequence ID" value="KAB7890648.1"/>
    <property type="molecule type" value="Genomic_DNA"/>
</dbReference>
<dbReference type="AlphaFoldDB" id="A0A6L4WV61"/>
<dbReference type="SUPFAM" id="SSF51215">
    <property type="entry name" value="Regulatory protein AraC"/>
    <property type="match status" value="1"/>
</dbReference>
<dbReference type="InterPro" id="IPR009057">
    <property type="entry name" value="Homeodomain-like_sf"/>
</dbReference>
<dbReference type="GO" id="GO:0003700">
    <property type="term" value="F:DNA-binding transcription factor activity"/>
    <property type="evidence" value="ECO:0007669"/>
    <property type="project" value="InterPro"/>
</dbReference>
<keyword evidence="8" id="KW-1185">Reference proteome</keyword>
<dbReference type="InterPro" id="IPR003313">
    <property type="entry name" value="AraC-bd"/>
</dbReference>
<dbReference type="InterPro" id="IPR018062">
    <property type="entry name" value="HTH_AraC-typ_CS"/>
</dbReference>
<name>A0A6L4WV61_9BACT</name>
<evidence type="ECO:0000313" key="6">
    <source>
        <dbReference type="EMBL" id="KAB7890648.1"/>
    </source>
</evidence>
<dbReference type="Gene3D" id="1.10.10.60">
    <property type="entry name" value="Homeodomain-like"/>
    <property type="match status" value="2"/>
</dbReference>
<keyword evidence="3" id="KW-0010">Activator</keyword>
<evidence type="ECO:0000256" key="2">
    <source>
        <dbReference type="ARBA" id="ARBA00023125"/>
    </source>
</evidence>
<dbReference type="InterPro" id="IPR050204">
    <property type="entry name" value="AraC_XylS_family_regulators"/>
</dbReference>
<organism evidence="6 9">
    <name type="scientific">Poseidonibacter ostreae</name>
    <dbReference type="NCBI Taxonomy" id="2654171"/>
    <lineage>
        <taxon>Bacteria</taxon>
        <taxon>Pseudomonadati</taxon>
        <taxon>Campylobacterota</taxon>
        <taxon>Epsilonproteobacteria</taxon>
        <taxon>Campylobacterales</taxon>
        <taxon>Arcobacteraceae</taxon>
        <taxon>Poseidonibacter</taxon>
    </lineage>
</organism>
<proteinExistence type="predicted"/>
<dbReference type="Pfam" id="PF12833">
    <property type="entry name" value="HTH_18"/>
    <property type="match status" value="1"/>
</dbReference>
<evidence type="ECO:0000259" key="5">
    <source>
        <dbReference type="PROSITE" id="PS01124"/>
    </source>
</evidence>
<evidence type="ECO:0000313" key="8">
    <source>
        <dbReference type="Proteomes" id="UP000461010"/>
    </source>
</evidence>
<dbReference type="Pfam" id="PF02311">
    <property type="entry name" value="AraC_binding"/>
    <property type="match status" value="1"/>
</dbReference>
<feature type="domain" description="HTH araC/xylS-type" evidence="5">
    <location>
        <begin position="169"/>
        <end position="266"/>
    </location>
</feature>
<dbReference type="EMBL" id="WFKJ01000005">
    <property type="protein sequence ID" value="KAB7892369.1"/>
    <property type="molecule type" value="Genomic_DNA"/>
</dbReference>
<dbReference type="InterPro" id="IPR018060">
    <property type="entry name" value="HTH_AraC"/>
</dbReference>
<dbReference type="SUPFAM" id="SSF46689">
    <property type="entry name" value="Homeodomain-like"/>
    <property type="match status" value="2"/>
</dbReference>
<keyword evidence="4" id="KW-0804">Transcription</keyword>
<dbReference type="PROSITE" id="PS01124">
    <property type="entry name" value="HTH_ARAC_FAMILY_2"/>
    <property type="match status" value="1"/>
</dbReference>
<gene>
    <name evidence="7" type="ORF">GBG18_02770</name>
    <name evidence="6" type="ORF">GBG19_02610</name>
</gene>
<dbReference type="SMART" id="SM00342">
    <property type="entry name" value="HTH_ARAC"/>
    <property type="match status" value="1"/>
</dbReference>
<sequence length="269" mass="32171">MHKTFTKVFIDESLPFLELRYSNSNAHYKRHFHDTFSIGVNKEGRSIYENSTKSYTLDKNMLSIINPLEVHSCNSCSDVLNIYYMLYLDTKWCMNIQKLINCEIKEFVKIPIHILEDESFYKDFISLCEFIFHDNSILEKEDELIKFFLNFFSLYLENKEVELVDARFQEILLYLDENYKENISLDELSNKFELNSFYIIRLFKSQMNLTPHSYLLNVRINKAKEYLKNGYSIIDTALECGFFDQSHFHKNFLKIVAITPKEYKVNFIQ</sequence>
<dbReference type="PANTHER" id="PTHR46796:SF2">
    <property type="entry name" value="TRANSCRIPTIONAL REGULATORY PROTEIN"/>
    <property type="match status" value="1"/>
</dbReference>
<comment type="caution">
    <text evidence="6">The sequence shown here is derived from an EMBL/GenBank/DDBJ whole genome shotgun (WGS) entry which is preliminary data.</text>
</comment>